<reference evidence="2" key="1">
    <citation type="submission" date="2021-03" db="EMBL/GenBank/DDBJ databases">
        <authorList>
            <person name="Tagirdzhanova G."/>
        </authorList>
    </citation>
    <scope>NUCLEOTIDE SEQUENCE</scope>
</reference>
<evidence type="ECO:0000313" key="2">
    <source>
        <dbReference type="EMBL" id="CAF9919922.1"/>
    </source>
</evidence>
<dbReference type="Proteomes" id="UP000664203">
    <property type="component" value="Unassembled WGS sequence"/>
</dbReference>
<accession>A0A8H3FC34</accession>
<feature type="region of interest" description="Disordered" evidence="1">
    <location>
        <begin position="32"/>
        <end position="51"/>
    </location>
</feature>
<protein>
    <submittedName>
        <fullName evidence="2">Uncharacterized protein</fullName>
    </submittedName>
</protein>
<evidence type="ECO:0000313" key="3">
    <source>
        <dbReference type="Proteomes" id="UP000664203"/>
    </source>
</evidence>
<sequence length="51" mass="5393">SISDWGTKGTCSSKKKFAGTTPGTQRATYEAFDLDDDNQDPVPAAMKPGTV</sequence>
<dbReference type="EMBL" id="CAJPDR010000131">
    <property type="protein sequence ID" value="CAF9919922.1"/>
    <property type="molecule type" value="Genomic_DNA"/>
</dbReference>
<comment type="caution">
    <text evidence="2">The sequence shown here is derived from an EMBL/GenBank/DDBJ whole genome shotgun (WGS) entry which is preliminary data.</text>
</comment>
<proteinExistence type="predicted"/>
<feature type="non-terminal residue" evidence="2">
    <location>
        <position position="1"/>
    </location>
</feature>
<name>A0A8H3FC34_9LECA</name>
<keyword evidence="3" id="KW-1185">Reference proteome</keyword>
<organism evidence="2 3">
    <name type="scientific">Alectoria fallacina</name>
    <dbReference type="NCBI Taxonomy" id="1903189"/>
    <lineage>
        <taxon>Eukaryota</taxon>
        <taxon>Fungi</taxon>
        <taxon>Dikarya</taxon>
        <taxon>Ascomycota</taxon>
        <taxon>Pezizomycotina</taxon>
        <taxon>Lecanoromycetes</taxon>
        <taxon>OSLEUM clade</taxon>
        <taxon>Lecanoromycetidae</taxon>
        <taxon>Lecanorales</taxon>
        <taxon>Lecanorineae</taxon>
        <taxon>Parmeliaceae</taxon>
        <taxon>Alectoria</taxon>
    </lineage>
</organism>
<feature type="region of interest" description="Disordered" evidence="1">
    <location>
        <begin position="1"/>
        <end position="23"/>
    </location>
</feature>
<feature type="compositionally biased region" description="Polar residues" evidence="1">
    <location>
        <begin position="1"/>
        <end position="12"/>
    </location>
</feature>
<gene>
    <name evidence="2" type="ORF">ALECFALPRED_001374</name>
</gene>
<dbReference type="AlphaFoldDB" id="A0A8H3FC34"/>
<evidence type="ECO:0000256" key="1">
    <source>
        <dbReference type="SAM" id="MobiDB-lite"/>
    </source>
</evidence>